<accession>A0ABT5GDW2</accession>
<dbReference type="Proteomes" id="UP001150259">
    <property type="component" value="Unassembled WGS sequence"/>
</dbReference>
<evidence type="ECO:0000256" key="1">
    <source>
        <dbReference type="SAM" id="MobiDB-lite"/>
    </source>
</evidence>
<name>A0ABT5GDW2_9MICO</name>
<sequence>MTIDVTFDFRSDATTDDPDRSSPTLRRYHQALWSKPLPNGHRFDLDTTTPWEYLHHRSDLGEFFLSSDSVIPTYDHWQSTAARIARVPPNEVESFVAVGYTIGGMMVFPSNKVDGKWTINMARGMSRAIADRMDLTLECARSRSKPGSVQHGRPALPDRGAPH</sequence>
<feature type="region of interest" description="Disordered" evidence="1">
    <location>
        <begin position="141"/>
        <end position="163"/>
    </location>
</feature>
<evidence type="ECO:0000313" key="3">
    <source>
        <dbReference type="Proteomes" id="UP001150259"/>
    </source>
</evidence>
<dbReference type="Pfam" id="PF22507">
    <property type="entry name" value="DUF6994"/>
    <property type="match status" value="1"/>
</dbReference>
<reference evidence="2 3" key="1">
    <citation type="submission" date="2022-11" db="EMBL/GenBank/DDBJ databases">
        <title>Anaerobic phenanthrene biodegradation by a DNRA strain PheN6.</title>
        <authorList>
            <person name="Zhang Z."/>
        </authorList>
    </citation>
    <scope>NUCLEOTIDE SEQUENCE [LARGE SCALE GENOMIC DNA]</scope>
    <source>
        <strain evidence="2 3">PheN6</strain>
    </source>
</reference>
<proteinExistence type="predicted"/>
<organism evidence="2 3">
    <name type="scientific">Intrasporangium calvum</name>
    <dbReference type="NCBI Taxonomy" id="53358"/>
    <lineage>
        <taxon>Bacteria</taxon>
        <taxon>Bacillati</taxon>
        <taxon>Actinomycetota</taxon>
        <taxon>Actinomycetes</taxon>
        <taxon>Micrococcales</taxon>
        <taxon>Intrasporangiaceae</taxon>
        <taxon>Intrasporangium</taxon>
    </lineage>
</organism>
<dbReference type="EMBL" id="JAPFQL010000011">
    <property type="protein sequence ID" value="MDC5696449.1"/>
    <property type="molecule type" value="Genomic_DNA"/>
</dbReference>
<keyword evidence="3" id="KW-1185">Reference proteome</keyword>
<gene>
    <name evidence="2" type="ORF">OO014_04205</name>
</gene>
<evidence type="ECO:0000313" key="2">
    <source>
        <dbReference type="EMBL" id="MDC5696449.1"/>
    </source>
</evidence>
<dbReference type="InterPro" id="IPR054263">
    <property type="entry name" value="DUF6994"/>
</dbReference>
<comment type="caution">
    <text evidence="2">The sequence shown here is derived from an EMBL/GenBank/DDBJ whole genome shotgun (WGS) entry which is preliminary data.</text>
</comment>
<dbReference type="RefSeq" id="WP_272461025.1">
    <property type="nucleotide sequence ID" value="NZ_JAPFQL010000011.1"/>
</dbReference>
<protein>
    <submittedName>
        <fullName evidence="2">Uncharacterized protein</fullName>
    </submittedName>
</protein>